<protein>
    <submittedName>
        <fullName evidence="1">Uncharacterized protein</fullName>
    </submittedName>
</protein>
<dbReference type="AlphaFoldDB" id="A0A0E9T102"/>
<sequence>MNVSVKCNFHYFFYDFSTFGVECR</sequence>
<evidence type="ECO:0000313" key="1">
    <source>
        <dbReference type="EMBL" id="JAH47192.1"/>
    </source>
</evidence>
<reference evidence="1" key="1">
    <citation type="submission" date="2014-11" db="EMBL/GenBank/DDBJ databases">
        <authorList>
            <person name="Amaro Gonzalez C."/>
        </authorList>
    </citation>
    <scope>NUCLEOTIDE SEQUENCE</scope>
</reference>
<accession>A0A0E9T102</accession>
<name>A0A0E9T102_ANGAN</name>
<reference evidence="1" key="2">
    <citation type="journal article" date="2015" name="Fish Shellfish Immunol.">
        <title>Early steps in the European eel (Anguilla anguilla)-Vibrio vulnificus interaction in the gills: Role of the RtxA13 toxin.</title>
        <authorList>
            <person name="Callol A."/>
            <person name="Pajuelo D."/>
            <person name="Ebbesson L."/>
            <person name="Teles M."/>
            <person name="MacKenzie S."/>
            <person name="Amaro C."/>
        </authorList>
    </citation>
    <scope>NUCLEOTIDE SEQUENCE</scope>
</reference>
<dbReference type="EMBL" id="GBXM01061385">
    <property type="protein sequence ID" value="JAH47192.1"/>
    <property type="molecule type" value="Transcribed_RNA"/>
</dbReference>
<proteinExistence type="predicted"/>
<organism evidence="1">
    <name type="scientific">Anguilla anguilla</name>
    <name type="common">European freshwater eel</name>
    <name type="synonym">Muraena anguilla</name>
    <dbReference type="NCBI Taxonomy" id="7936"/>
    <lineage>
        <taxon>Eukaryota</taxon>
        <taxon>Metazoa</taxon>
        <taxon>Chordata</taxon>
        <taxon>Craniata</taxon>
        <taxon>Vertebrata</taxon>
        <taxon>Euteleostomi</taxon>
        <taxon>Actinopterygii</taxon>
        <taxon>Neopterygii</taxon>
        <taxon>Teleostei</taxon>
        <taxon>Anguilliformes</taxon>
        <taxon>Anguillidae</taxon>
        <taxon>Anguilla</taxon>
    </lineage>
</organism>